<dbReference type="STRING" id="1464123.SAMN05444126_12036"/>
<keyword evidence="4 6" id="KW-1133">Transmembrane helix</keyword>
<evidence type="ECO:0000259" key="7">
    <source>
        <dbReference type="Pfam" id="PF10035"/>
    </source>
</evidence>
<dbReference type="PIRSF" id="PIRSF006483">
    <property type="entry name" value="Membrane_protein_YitT"/>
    <property type="match status" value="1"/>
</dbReference>
<feature type="transmembrane region" description="Helical" evidence="6">
    <location>
        <begin position="80"/>
        <end position="101"/>
    </location>
</feature>
<reference evidence="9" key="1">
    <citation type="submission" date="2016-10" db="EMBL/GenBank/DDBJ databases">
        <authorList>
            <person name="de Groot N.N."/>
        </authorList>
    </citation>
    <scope>NUCLEOTIDE SEQUENCE [LARGE SCALE GENOMIC DNA]</scope>
    <source>
        <strain evidence="9">10nlg</strain>
    </source>
</reference>
<evidence type="ECO:0000256" key="2">
    <source>
        <dbReference type="ARBA" id="ARBA00022475"/>
    </source>
</evidence>
<dbReference type="Proteomes" id="UP000199318">
    <property type="component" value="Unassembled WGS sequence"/>
</dbReference>
<dbReference type="EMBL" id="FOGV01000020">
    <property type="protein sequence ID" value="SES20390.1"/>
    <property type="molecule type" value="Genomic_DNA"/>
</dbReference>
<evidence type="ECO:0000313" key="8">
    <source>
        <dbReference type="EMBL" id="SES20390.1"/>
    </source>
</evidence>
<dbReference type="GO" id="GO:0005886">
    <property type="term" value="C:plasma membrane"/>
    <property type="evidence" value="ECO:0007669"/>
    <property type="project" value="UniProtKB-SubCell"/>
</dbReference>
<evidence type="ECO:0000256" key="1">
    <source>
        <dbReference type="ARBA" id="ARBA00004651"/>
    </source>
</evidence>
<dbReference type="InterPro" id="IPR051461">
    <property type="entry name" value="UPF0750_membrane"/>
</dbReference>
<evidence type="ECO:0000256" key="3">
    <source>
        <dbReference type="ARBA" id="ARBA00022692"/>
    </source>
</evidence>
<sequence>MLKKFDWKEEGKLTSLSMISGFLMALSLNLFLIPGNIFASGFAGVAQILNVFIPLSPGILLFLLNIPVAILGWRLVGKRFTFYSFVTVAFTTLFLEVLPILMLSEDIILNAVFGGVIGGTGAGIILKWGASMGGLDIIALIMAKRSDRPVGVYFFILNAIIVTSASFIFGLEEALYTLLALYVLSRIIDTIHTRHVKLTAMIVTDKADELQEAFHAKVTRGVTRIPAKGGYTKADKEVMMIVITRYELYLLQQVIEETDPHAFTNIVQTTGIFGLFRKDD</sequence>
<dbReference type="InterPro" id="IPR003740">
    <property type="entry name" value="YitT"/>
</dbReference>
<comment type="subcellular location">
    <subcellularLocation>
        <location evidence="1">Cell membrane</location>
        <topology evidence="1">Multi-pass membrane protein</topology>
    </subcellularLocation>
</comment>
<feature type="transmembrane region" description="Helical" evidence="6">
    <location>
        <begin position="51"/>
        <end position="73"/>
    </location>
</feature>
<organism evidence="8 9">
    <name type="scientific">Salisediminibacterium halotolerans</name>
    <dbReference type="NCBI Taxonomy" id="517425"/>
    <lineage>
        <taxon>Bacteria</taxon>
        <taxon>Bacillati</taxon>
        <taxon>Bacillota</taxon>
        <taxon>Bacilli</taxon>
        <taxon>Bacillales</taxon>
        <taxon>Bacillaceae</taxon>
        <taxon>Salisediminibacterium</taxon>
    </lineage>
</organism>
<feature type="transmembrane region" description="Helical" evidence="6">
    <location>
        <begin position="21"/>
        <end position="45"/>
    </location>
</feature>
<evidence type="ECO:0000313" key="9">
    <source>
        <dbReference type="Proteomes" id="UP000199318"/>
    </source>
</evidence>
<keyword evidence="3 6" id="KW-0812">Transmembrane</keyword>
<dbReference type="PANTHER" id="PTHR33545">
    <property type="entry name" value="UPF0750 MEMBRANE PROTEIN YITT-RELATED"/>
    <property type="match status" value="1"/>
</dbReference>
<proteinExistence type="predicted"/>
<dbReference type="CDD" id="cd16380">
    <property type="entry name" value="YitT_C"/>
    <property type="match status" value="1"/>
</dbReference>
<accession>A0A1H9VF16</accession>
<dbReference type="AlphaFoldDB" id="A0A1H9VF16"/>
<evidence type="ECO:0000256" key="5">
    <source>
        <dbReference type="ARBA" id="ARBA00023136"/>
    </source>
</evidence>
<evidence type="ECO:0000256" key="6">
    <source>
        <dbReference type="SAM" id="Phobius"/>
    </source>
</evidence>
<feature type="transmembrane region" description="Helical" evidence="6">
    <location>
        <begin position="107"/>
        <end position="129"/>
    </location>
</feature>
<dbReference type="OrthoDB" id="2417289at2"/>
<dbReference type="InterPro" id="IPR019264">
    <property type="entry name" value="DUF2179"/>
</dbReference>
<keyword evidence="5 6" id="KW-0472">Membrane</keyword>
<gene>
    <name evidence="8" type="ORF">SAMN05444126_12036</name>
</gene>
<feature type="domain" description="DUF2179" evidence="7">
    <location>
        <begin position="220"/>
        <end position="274"/>
    </location>
</feature>
<feature type="transmembrane region" description="Helical" evidence="6">
    <location>
        <begin position="150"/>
        <end position="169"/>
    </location>
</feature>
<dbReference type="Pfam" id="PF10035">
    <property type="entry name" value="DUF2179"/>
    <property type="match status" value="1"/>
</dbReference>
<evidence type="ECO:0000256" key="4">
    <source>
        <dbReference type="ARBA" id="ARBA00022989"/>
    </source>
</evidence>
<protein>
    <submittedName>
        <fullName evidence="8">Uncharacterized membrane-anchored protein YitT, contains DUF161 and DUF2179 domains</fullName>
    </submittedName>
</protein>
<keyword evidence="9" id="KW-1185">Reference proteome</keyword>
<dbReference type="Pfam" id="PF02588">
    <property type="entry name" value="YitT_membrane"/>
    <property type="match status" value="1"/>
</dbReference>
<keyword evidence="2" id="KW-1003">Cell membrane</keyword>
<name>A0A1H9VF16_9BACI</name>
<dbReference type="InterPro" id="IPR015867">
    <property type="entry name" value="N-reg_PII/ATP_PRibTrfase_C"/>
</dbReference>
<dbReference type="PANTHER" id="PTHR33545:SF5">
    <property type="entry name" value="UPF0750 MEMBRANE PROTEIN YITT"/>
    <property type="match status" value="1"/>
</dbReference>
<dbReference type="Gene3D" id="3.30.70.120">
    <property type="match status" value="1"/>
</dbReference>
<comment type="caution">
    <text evidence="8">The sequence shown here is derived from an EMBL/GenBank/DDBJ whole genome shotgun (WGS) entry which is preliminary data.</text>
</comment>